<feature type="coiled-coil region" evidence="1">
    <location>
        <begin position="183"/>
        <end position="259"/>
    </location>
</feature>
<feature type="coiled-coil region" evidence="1">
    <location>
        <begin position="100"/>
        <end position="127"/>
    </location>
</feature>
<comment type="caution">
    <text evidence="3">The sequence shown here is derived from an EMBL/GenBank/DDBJ whole genome shotgun (WGS) entry which is preliminary data.</text>
</comment>
<evidence type="ECO:0000313" key="3">
    <source>
        <dbReference type="EMBL" id="KAJ8905588.1"/>
    </source>
</evidence>
<dbReference type="AlphaFoldDB" id="A0AAV8UWW8"/>
<dbReference type="Proteomes" id="UP001157974">
    <property type="component" value="Unassembled WGS sequence"/>
</dbReference>
<gene>
    <name evidence="3" type="ORF">NDN08_002095</name>
</gene>
<evidence type="ECO:0000313" key="4">
    <source>
        <dbReference type="Proteomes" id="UP001157974"/>
    </source>
</evidence>
<dbReference type="EMBL" id="JAMWBK010000004">
    <property type="protein sequence ID" value="KAJ8905588.1"/>
    <property type="molecule type" value="Genomic_DNA"/>
</dbReference>
<proteinExistence type="predicted"/>
<keyword evidence="1" id="KW-0175">Coiled coil</keyword>
<reference evidence="3 4" key="1">
    <citation type="journal article" date="2023" name="Nat. Commun.">
        <title>Origin of minicircular mitochondrial genomes in red algae.</title>
        <authorList>
            <person name="Lee Y."/>
            <person name="Cho C.H."/>
            <person name="Lee Y.M."/>
            <person name="Park S.I."/>
            <person name="Yang J.H."/>
            <person name="West J.A."/>
            <person name="Bhattacharya D."/>
            <person name="Yoon H.S."/>
        </authorList>
    </citation>
    <scope>NUCLEOTIDE SEQUENCE [LARGE SCALE GENOMIC DNA]</scope>
    <source>
        <strain evidence="3 4">CCMP1338</strain>
        <tissue evidence="3">Whole cell</tissue>
    </source>
</reference>
<keyword evidence="4" id="KW-1185">Reference proteome</keyword>
<organism evidence="3 4">
    <name type="scientific">Rhodosorus marinus</name>
    <dbReference type="NCBI Taxonomy" id="101924"/>
    <lineage>
        <taxon>Eukaryota</taxon>
        <taxon>Rhodophyta</taxon>
        <taxon>Stylonematophyceae</taxon>
        <taxon>Stylonematales</taxon>
        <taxon>Stylonemataceae</taxon>
        <taxon>Rhodosorus</taxon>
    </lineage>
</organism>
<feature type="compositionally biased region" description="Basic and acidic residues" evidence="2">
    <location>
        <begin position="47"/>
        <end position="66"/>
    </location>
</feature>
<evidence type="ECO:0000256" key="1">
    <source>
        <dbReference type="SAM" id="Coils"/>
    </source>
</evidence>
<name>A0AAV8UWW8_9RHOD</name>
<evidence type="ECO:0000256" key="2">
    <source>
        <dbReference type="SAM" id="MobiDB-lite"/>
    </source>
</evidence>
<sequence length="356" mass="40743">MEPGRVEYMRHQYLDIKEQLKGYDDCRSSMTGLEAIMRTNAEKSDKLEVRRKAAQEKADQSSERLVREKKRASKKVFVRRPYNEKVEEWTLTNKLDLNELSIIDERLESLRAAAENARKSLEDVRLRNEDRLFLEMEKKKVLERCLSAVAADSEVTRCSKERNLALHVLERRRTHQTSQEKALEQMKSAEKNMGLAVENLENAFLCNTKQVVKSAEGRKYNKTDASVARMAMQQARRQVEEAQALAKQAAKLNSELSKTISGDSLGDFSGFKSNAKFDGYGAYRVRRAIKEALKTTRQSSIVVEKCVKQQELLVQECVTDVKEAEEEVEKAETALENQQVRVAFMQTVGRGDSLPR</sequence>
<feature type="region of interest" description="Disordered" evidence="2">
    <location>
        <begin position="47"/>
        <end position="67"/>
    </location>
</feature>
<protein>
    <submittedName>
        <fullName evidence="3">Uncharacterized protein</fullName>
    </submittedName>
</protein>
<accession>A0AAV8UWW8</accession>
<feature type="coiled-coil region" evidence="1">
    <location>
        <begin position="307"/>
        <end position="341"/>
    </location>
</feature>